<evidence type="ECO:0000313" key="1">
    <source>
        <dbReference type="EMBL" id="KAB2010900.1"/>
    </source>
</evidence>
<name>A0A5J5PZD1_GOSBA</name>
<dbReference type="EMBL" id="CM018224">
    <property type="protein sequence ID" value="KAB2010900.1"/>
    <property type="molecule type" value="Genomic_DNA"/>
</dbReference>
<reference evidence="2" key="1">
    <citation type="journal article" date="2020" name="Nat. Genet.">
        <title>Genomic diversifications of five Gossypium allopolyploid species and their impact on cotton improvement.</title>
        <authorList>
            <person name="Chen Z.J."/>
            <person name="Sreedasyam A."/>
            <person name="Ando A."/>
            <person name="Song Q."/>
            <person name="De Santiago L.M."/>
            <person name="Hulse-Kemp A.M."/>
            <person name="Ding M."/>
            <person name="Ye W."/>
            <person name="Kirkbride R.C."/>
            <person name="Jenkins J."/>
            <person name="Plott C."/>
            <person name="Lovell J."/>
            <person name="Lin Y.M."/>
            <person name="Vaughn R."/>
            <person name="Liu B."/>
            <person name="Simpson S."/>
            <person name="Scheffler B.E."/>
            <person name="Wen L."/>
            <person name="Saski C.A."/>
            <person name="Grover C.E."/>
            <person name="Hu G."/>
            <person name="Conover J.L."/>
            <person name="Carlson J.W."/>
            <person name="Shu S."/>
            <person name="Boston L.B."/>
            <person name="Williams M."/>
            <person name="Peterson D.G."/>
            <person name="McGee K."/>
            <person name="Jones D.C."/>
            <person name="Wendel J.F."/>
            <person name="Stelly D.M."/>
            <person name="Grimwood J."/>
            <person name="Schmutz J."/>
        </authorList>
    </citation>
    <scope>NUCLEOTIDE SEQUENCE [LARGE SCALE GENOMIC DNA]</scope>
    <source>
        <strain evidence="2">cv. 3-79</strain>
    </source>
</reference>
<protein>
    <submittedName>
        <fullName evidence="1">Uncharacterized protein</fullName>
    </submittedName>
</protein>
<sequence>MGFPERTGDDVTRQTRNWRLIGEQRQWRWRARIGAGAGQTACSALGFSC</sequence>
<organism evidence="1 2">
    <name type="scientific">Gossypium barbadense</name>
    <name type="common">Sea Island cotton</name>
    <name type="synonym">Hibiscus barbadensis</name>
    <dbReference type="NCBI Taxonomy" id="3634"/>
    <lineage>
        <taxon>Eukaryota</taxon>
        <taxon>Viridiplantae</taxon>
        <taxon>Streptophyta</taxon>
        <taxon>Embryophyta</taxon>
        <taxon>Tracheophyta</taxon>
        <taxon>Spermatophyta</taxon>
        <taxon>Magnoliopsida</taxon>
        <taxon>eudicotyledons</taxon>
        <taxon>Gunneridae</taxon>
        <taxon>Pentapetalae</taxon>
        <taxon>rosids</taxon>
        <taxon>malvids</taxon>
        <taxon>Malvales</taxon>
        <taxon>Malvaceae</taxon>
        <taxon>Malvoideae</taxon>
        <taxon>Gossypium</taxon>
    </lineage>
</organism>
<gene>
    <name evidence="1" type="ORF">ES319_D10G276700v1</name>
</gene>
<accession>A0A5J5PZD1</accession>
<dbReference type="Proteomes" id="UP000327439">
    <property type="component" value="Chromosome D10"/>
</dbReference>
<keyword evidence="2" id="KW-1185">Reference proteome</keyword>
<evidence type="ECO:0000313" key="2">
    <source>
        <dbReference type="Proteomes" id="UP000327439"/>
    </source>
</evidence>
<proteinExistence type="predicted"/>
<dbReference type="AlphaFoldDB" id="A0A5J5PZD1"/>